<evidence type="ECO:0000313" key="12">
    <source>
        <dbReference type="EMBL" id="KAF6460192.1"/>
    </source>
</evidence>
<gene>
    <name evidence="12" type="ORF">HJG59_003779</name>
</gene>
<keyword evidence="5 10" id="KW-0732">Signal</keyword>
<evidence type="ECO:0000256" key="7">
    <source>
        <dbReference type="ARBA" id="ARBA00023022"/>
    </source>
</evidence>
<evidence type="ECO:0000256" key="10">
    <source>
        <dbReference type="SAM" id="SignalP"/>
    </source>
</evidence>
<dbReference type="PROSITE" id="PS00269">
    <property type="entry name" value="DEFENSIN"/>
    <property type="match status" value="1"/>
</dbReference>
<sequence>MRTLVLLAALLLVAFQARAQRLQETADQVPAWDQPEAEDQDQLLAEDQDQAGAEDQDMAITFTGEERLTREASGFSKMKVCLCRRTKLCDYFERDAGRCRIFRRGYRLCCR</sequence>
<keyword evidence="4" id="KW-0929">Antimicrobial</keyword>
<evidence type="ECO:0000259" key="11">
    <source>
        <dbReference type="PROSITE" id="PS00269"/>
    </source>
</evidence>
<comment type="caution">
    <text evidence="12">The sequence shown here is derived from an EMBL/GenBank/DDBJ whole genome shotgun (WGS) entry which is preliminary data.</text>
</comment>
<evidence type="ECO:0000256" key="4">
    <source>
        <dbReference type="ARBA" id="ARBA00022529"/>
    </source>
</evidence>
<feature type="signal peptide" evidence="10">
    <location>
        <begin position="1"/>
        <end position="19"/>
    </location>
</feature>
<comment type="similarity">
    <text evidence="2">Belongs to the alpha-defensin family.</text>
</comment>
<evidence type="ECO:0000256" key="1">
    <source>
        <dbReference type="ARBA" id="ARBA00004613"/>
    </source>
</evidence>
<dbReference type="GO" id="GO:0031012">
    <property type="term" value="C:extracellular matrix"/>
    <property type="evidence" value="ECO:0007669"/>
    <property type="project" value="TreeGrafter"/>
</dbReference>
<dbReference type="GO" id="GO:0071222">
    <property type="term" value="P:cellular response to lipopolysaccharide"/>
    <property type="evidence" value="ECO:0007669"/>
    <property type="project" value="TreeGrafter"/>
</dbReference>
<proteinExistence type="inferred from homology"/>
<feature type="chain" id="PRO_5029798689" description="Mammalian defensins domain-containing protein" evidence="10">
    <location>
        <begin position="20"/>
        <end position="111"/>
    </location>
</feature>
<name>A0A7J8GKX5_MOLMO</name>
<evidence type="ECO:0000256" key="2">
    <source>
        <dbReference type="ARBA" id="ARBA00006519"/>
    </source>
</evidence>
<dbReference type="AlphaFoldDB" id="A0A7J8GKX5"/>
<feature type="compositionally biased region" description="Acidic residues" evidence="9">
    <location>
        <begin position="35"/>
        <end position="56"/>
    </location>
</feature>
<dbReference type="Proteomes" id="UP000550707">
    <property type="component" value="Unassembled WGS sequence"/>
</dbReference>
<organism evidence="12 13">
    <name type="scientific">Molossus molossus</name>
    <name type="common">Pallas' mastiff bat</name>
    <name type="synonym">Vespertilio molossus</name>
    <dbReference type="NCBI Taxonomy" id="27622"/>
    <lineage>
        <taxon>Eukaryota</taxon>
        <taxon>Metazoa</taxon>
        <taxon>Chordata</taxon>
        <taxon>Craniata</taxon>
        <taxon>Vertebrata</taxon>
        <taxon>Euteleostomi</taxon>
        <taxon>Mammalia</taxon>
        <taxon>Eutheria</taxon>
        <taxon>Laurasiatheria</taxon>
        <taxon>Chiroptera</taxon>
        <taxon>Yangochiroptera</taxon>
        <taxon>Molossidae</taxon>
        <taxon>Molossus</taxon>
    </lineage>
</organism>
<evidence type="ECO:0000256" key="5">
    <source>
        <dbReference type="ARBA" id="ARBA00022729"/>
    </source>
</evidence>
<dbReference type="GO" id="GO:0050830">
    <property type="term" value="P:defense response to Gram-positive bacterium"/>
    <property type="evidence" value="ECO:0007669"/>
    <property type="project" value="TreeGrafter"/>
</dbReference>
<evidence type="ECO:0000256" key="6">
    <source>
        <dbReference type="ARBA" id="ARBA00022940"/>
    </source>
</evidence>
<dbReference type="GO" id="GO:0019731">
    <property type="term" value="P:antibacterial humoral response"/>
    <property type="evidence" value="ECO:0007669"/>
    <property type="project" value="TreeGrafter"/>
</dbReference>
<keyword evidence="7" id="KW-0044">Antibiotic</keyword>
<protein>
    <recommendedName>
        <fullName evidence="11">Mammalian defensins domain-containing protein</fullName>
    </recommendedName>
</protein>
<dbReference type="GO" id="GO:0051673">
    <property type="term" value="P:disruption of plasma membrane integrity in another organism"/>
    <property type="evidence" value="ECO:0007669"/>
    <property type="project" value="TreeGrafter"/>
</dbReference>
<accession>A0A7J8GKX5</accession>
<dbReference type="GO" id="GO:0002227">
    <property type="term" value="P:innate immune response in mucosa"/>
    <property type="evidence" value="ECO:0007669"/>
    <property type="project" value="TreeGrafter"/>
</dbReference>
<keyword evidence="6" id="KW-0211">Defensin</keyword>
<dbReference type="PIRSF" id="PIRSF001875">
    <property type="entry name" value="Alpha-defensin"/>
    <property type="match status" value="1"/>
</dbReference>
<dbReference type="SMART" id="SM01418">
    <property type="entry name" value="Defensin_propep"/>
    <property type="match status" value="1"/>
</dbReference>
<comment type="subcellular location">
    <subcellularLocation>
        <location evidence="1">Secreted</location>
    </subcellularLocation>
</comment>
<dbReference type="Pfam" id="PF00879">
    <property type="entry name" value="Defensin_propep"/>
    <property type="match status" value="2"/>
</dbReference>
<reference evidence="12 13" key="1">
    <citation type="journal article" date="2020" name="Nature">
        <title>Six reference-quality genomes reveal evolution of bat adaptations.</title>
        <authorList>
            <person name="Jebb D."/>
            <person name="Huang Z."/>
            <person name="Pippel M."/>
            <person name="Hughes G.M."/>
            <person name="Lavrichenko K."/>
            <person name="Devanna P."/>
            <person name="Winkler S."/>
            <person name="Jermiin L.S."/>
            <person name="Skirmuntt E.C."/>
            <person name="Katzourakis A."/>
            <person name="Burkitt-Gray L."/>
            <person name="Ray D.A."/>
            <person name="Sullivan K.A.M."/>
            <person name="Roscito J.G."/>
            <person name="Kirilenko B.M."/>
            <person name="Davalos L.M."/>
            <person name="Corthals A.P."/>
            <person name="Power M.L."/>
            <person name="Jones G."/>
            <person name="Ransome R.D."/>
            <person name="Dechmann D.K.N."/>
            <person name="Locatelli A.G."/>
            <person name="Puechmaille S.J."/>
            <person name="Fedrigo O."/>
            <person name="Jarvis E.D."/>
            <person name="Hiller M."/>
            <person name="Vernes S.C."/>
            <person name="Myers E.W."/>
            <person name="Teeling E.C."/>
        </authorList>
    </citation>
    <scope>NUCLEOTIDE SEQUENCE [LARGE SCALE GENOMIC DNA]</scope>
    <source>
        <strain evidence="12">MMolMol1</strain>
        <tissue evidence="12">Muscle</tissue>
    </source>
</reference>
<feature type="domain" description="Mammalian defensins" evidence="11">
    <location>
        <begin position="81"/>
        <end position="110"/>
    </location>
</feature>
<evidence type="ECO:0000313" key="13">
    <source>
        <dbReference type="Proteomes" id="UP000550707"/>
    </source>
</evidence>
<dbReference type="GO" id="GO:0061844">
    <property type="term" value="P:antimicrobial humoral immune response mediated by antimicrobial peptide"/>
    <property type="evidence" value="ECO:0007669"/>
    <property type="project" value="TreeGrafter"/>
</dbReference>
<keyword evidence="8" id="KW-1015">Disulfide bond</keyword>
<dbReference type="PANTHER" id="PTHR11876">
    <property type="entry name" value="ALPHA-DEFENSIN 1"/>
    <property type="match status" value="1"/>
</dbReference>
<keyword evidence="13" id="KW-1185">Reference proteome</keyword>
<keyword evidence="3" id="KW-0964">Secreted</keyword>
<evidence type="ECO:0000256" key="8">
    <source>
        <dbReference type="ARBA" id="ARBA00023157"/>
    </source>
</evidence>
<dbReference type="GO" id="GO:0050829">
    <property type="term" value="P:defense response to Gram-negative bacterium"/>
    <property type="evidence" value="ECO:0007669"/>
    <property type="project" value="TreeGrafter"/>
</dbReference>
<feature type="region of interest" description="Disordered" evidence="9">
    <location>
        <begin position="26"/>
        <end position="56"/>
    </location>
</feature>
<dbReference type="InParanoid" id="A0A7J8GKX5"/>
<evidence type="ECO:0000256" key="9">
    <source>
        <dbReference type="SAM" id="MobiDB-lite"/>
    </source>
</evidence>
<dbReference type="PANTHER" id="PTHR11876:SF28">
    <property type="entry name" value="ALPHA-DEFENSIN 1"/>
    <property type="match status" value="1"/>
</dbReference>
<dbReference type="GO" id="GO:0005615">
    <property type="term" value="C:extracellular space"/>
    <property type="evidence" value="ECO:0007669"/>
    <property type="project" value="InterPro"/>
</dbReference>
<dbReference type="InterPro" id="IPR006081">
    <property type="entry name" value="Alpha-defensin_C"/>
</dbReference>
<dbReference type="InterPro" id="IPR002366">
    <property type="entry name" value="Alpha-defensin_N"/>
</dbReference>
<dbReference type="InterPro" id="IPR016327">
    <property type="entry name" value="Alpha-defensin"/>
</dbReference>
<evidence type="ECO:0000256" key="3">
    <source>
        <dbReference type="ARBA" id="ARBA00022525"/>
    </source>
</evidence>
<dbReference type="EMBL" id="JACASF010000009">
    <property type="protein sequence ID" value="KAF6460192.1"/>
    <property type="molecule type" value="Genomic_DNA"/>
</dbReference>